<evidence type="ECO:0008006" key="3">
    <source>
        <dbReference type="Google" id="ProtNLM"/>
    </source>
</evidence>
<protein>
    <recommendedName>
        <fullName evidence="3">MalT-like TPR region domain-containing protein</fullName>
    </recommendedName>
</protein>
<organism evidence="1 2">
    <name type="scientific">Sorangium cellulosum</name>
    <name type="common">Polyangium cellulosum</name>
    <dbReference type="NCBI Taxonomy" id="56"/>
    <lineage>
        <taxon>Bacteria</taxon>
        <taxon>Pseudomonadati</taxon>
        <taxon>Myxococcota</taxon>
        <taxon>Polyangia</taxon>
        <taxon>Polyangiales</taxon>
        <taxon>Polyangiaceae</taxon>
        <taxon>Sorangium</taxon>
    </lineage>
</organism>
<dbReference type="EMBL" id="JEMA01000869">
    <property type="protein sequence ID" value="KYF64982.1"/>
    <property type="molecule type" value="Genomic_DNA"/>
</dbReference>
<name>A0A150QAT3_SORCE</name>
<evidence type="ECO:0000313" key="1">
    <source>
        <dbReference type="EMBL" id="KYF64982.1"/>
    </source>
</evidence>
<reference evidence="1 2" key="1">
    <citation type="submission" date="2014-02" db="EMBL/GenBank/DDBJ databases">
        <title>The small core and large imbalanced accessory genome model reveals a collaborative survival strategy of Sorangium cellulosum strains in nature.</title>
        <authorList>
            <person name="Han K."/>
            <person name="Peng R."/>
            <person name="Blom J."/>
            <person name="Li Y.-Z."/>
        </authorList>
    </citation>
    <scope>NUCLEOTIDE SEQUENCE [LARGE SCALE GENOMIC DNA]</scope>
    <source>
        <strain evidence="1 2">So0008-312</strain>
    </source>
</reference>
<dbReference type="AlphaFoldDB" id="A0A150QAT3"/>
<dbReference type="Proteomes" id="UP000075260">
    <property type="component" value="Unassembled WGS sequence"/>
</dbReference>
<sequence length="98" mass="10700">MLLRKGRTAEALSISGAAVSLLESLGAEESESLIRLTLAESLAASGRHEEAAATIMLARMALLARAEKLSNPTWRERFLRDVPDNARILELARQWLGS</sequence>
<dbReference type="RefSeq" id="WP_061611397.1">
    <property type="nucleotide sequence ID" value="NZ_JEMA01000869.1"/>
</dbReference>
<gene>
    <name evidence="1" type="ORF">BE15_28410</name>
</gene>
<evidence type="ECO:0000313" key="2">
    <source>
        <dbReference type="Proteomes" id="UP000075260"/>
    </source>
</evidence>
<proteinExistence type="predicted"/>
<accession>A0A150QAT3</accession>
<comment type="caution">
    <text evidence="1">The sequence shown here is derived from an EMBL/GenBank/DDBJ whole genome shotgun (WGS) entry which is preliminary data.</text>
</comment>